<reference evidence="1" key="1">
    <citation type="submission" date="2014-09" db="EMBL/GenBank/DDBJ databases">
        <authorList>
            <person name="Magalhaes I.L.F."/>
            <person name="Oliveira U."/>
            <person name="Santos F.R."/>
            <person name="Vidigal T.H.D.A."/>
            <person name="Brescovit A.D."/>
            <person name="Santos A.J."/>
        </authorList>
    </citation>
    <scope>NUCLEOTIDE SEQUENCE</scope>
    <source>
        <tissue evidence="1">Shoot tissue taken approximately 20 cm above the soil surface</tissue>
    </source>
</reference>
<accession>A0A0A9DU30</accession>
<proteinExistence type="predicted"/>
<dbReference type="AlphaFoldDB" id="A0A0A9DU30"/>
<dbReference type="EMBL" id="GBRH01208755">
    <property type="protein sequence ID" value="JAD89140.1"/>
    <property type="molecule type" value="Transcribed_RNA"/>
</dbReference>
<sequence length="37" mass="4224">MKLFLFVPGFLLSCLIFQLKALLAVQVLYFITTCVET</sequence>
<organism evidence="1">
    <name type="scientific">Arundo donax</name>
    <name type="common">Giant reed</name>
    <name type="synonym">Donax arundinaceus</name>
    <dbReference type="NCBI Taxonomy" id="35708"/>
    <lineage>
        <taxon>Eukaryota</taxon>
        <taxon>Viridiplantae</taxon>
        <taxon>Streptophyta</taxon>
        <taxon>Embryophyta</taxon>
        <taxon>Tracheophyta</taxon>
        <taxon>Spermatophyta</taxon>
        <taxon>Magnoliopsida</taxon>
        <taxon>Liliopsida</taxon>
        <taxon>Poales</taxon>
        <taxon>Poaceae</taxon>
        <taxon>PACMAD clade</taxon>
        <taxon>Arundinoideae</taxon>
        <taxon>Arundineae</taxon>
        <taxon>Arundo</taxon>
    </lineage>
</organism>
<reference evidence="1" key="2">
    <citation type="journal article" date="2015" name="Data Brief">
        <title>Shoot transcriptome of the giant reed, Arundo donax.</title>
        <authorList>
            <person name="Barrero R.A."/>
            <person name="Guerrero F.D."/>
            <person name="Moolhuijzen P."/>
            <person name="Goolsby J.A."/>
            <person name="Tidwell J."/>
            <person name="Bellgard S.E."/>
            <person name="Bellgard M.I."/>
        </authorList>
    </citation>
    <scope>NUCLEOTIDE SEQUENCE</scope>
    <source>
        <tissue evidence="1">Shoot tissue taken approximately 20 cm above the soil surface</tissue>
    </source>
</reference>
<evidence type="ECO:0000313" key="1">
    <source>
        <dbReference type="EMBL" id="JAD89140.1"/>
    </source>
</evidence>
<name>A0A0A9DU30_ARUDO</name>
<protein>
    <submittedName>
        <fullName evidence="1">Uncharacterized protein</fullName>
    </submittedName>
</protein>